<proteinExistence type="predicted"/>
<dbReference type="EMBL" id="FJOF01000001">
    <property type="protein sequence ID" value="CZR33677.1"/>
    <property type="molecule type" value="Genomic_DNA"/>
</dbReference>
<accession>A0A1L7V441</accession>
<dbReference type="AlphaFoldDB" id="A0A1L7V441"/>
<sequence length="82" mass="8822">MSGLLVAGVSKHCGYKMMYESARTLAEQNNISAIAAWRGIGHPLVLVTTQRMPQVCAVVEASGRRHAQSGQKMGAEPHEIGF</sequence>
<dbReference type="GeneID" id="42046520"/>
<protein>
    <submittedName>
        <fullName evidence="1">Uncharacterized protein</fullName>
    </submittedName>
</protein>
<evidence type="ECO:0000313" key="2">
    <source>
        <dbReference type="Proteomes" id="UP000183971"/>
    </source>
</evidence>
<name>A0A1L7V441_FUSPR</name>
<reference evidence="2" key="1">
    <citation type="journal article" date="2016" name="Genome Biol. Evol.">
        <title>Comparative 'omics' of the Fusarium fujikuroi species complex highlights differences in genetic potential and metabolite synthesis.</title>
        <authorList>
            <person name="Niehaus E.-M."/>
            <person name="Muensterkoetter M."/>
            <person name="Proctor R.H."/>
            <person name="Brown D.W."/>
            <person name="Sharon A."/>
            <person name="Idan Y."/>
            <person name="Oren-Young L."/>
            <person name="Sieber C.M."/>
            <person name="Novak O."/>
            <person name="Pencik A."/>
            <person name="Tarkowska D."/>
            <person name="Hromadova K."/>
            <person name="Freeman S."/>
            <person name="Maymon M."/>
            <person name="Elazar M."/>
            <person name="Youssef S.A."/>
            <person name="El-Shabrawy E.S.M."/>
            <person name="Shalaby A.B.A."/>
            <person name="Houterman P."/>
            <person name="Brock N.L."/>
            <person name="Burkhardt I."/>
            <person name="Tsavkelova E.A."/>
            <person name="Dickschat J.S."/>
            <person name="Galuszka P."/>
            <person name="Gueldener U."/>
            <person name="Tudzynski B."/>
        </authorList>
    </citation>
    <scope>NUCLEOTIDE SEQUENCE [LARGE SCALE GENOMIC DNA]</scope>
    <source>
        <strain evidence="2">ET1</strain>
    </source>
</reference>
<dbReference type="Proteomes" id="UP000183971">
    <property type="component" value="Unassembled WGS sequence"/>
</dbReference>
<gene>
    <name evidence="1" type="ORF">FPRO_01633</name>
</gene>
<dbReference type="RefSeq" id="XP_031074840.1">
    <property type="nucleotide sequence ID" value="XM_031229306.1"/>
</dbReference>
<keyword evidence="2" id="KW-1185">Reference proteome</keyword>
<organism evidence="1 2">
    <name type="scientific">Fusarium proliferatum (strain ET1)</name>
    <name type="common">Orchid endophyte fungus</name>
    <dbReference type="NCBI Taxonomy" id="1227346"/>
    <lineage>
        <taxon>Eukaryota</taxon>
        <taxon>Fungi</taxon>
        <taxon>Dikarya</taxon>
        <taxon>Ascomycota</taxon>
        <taxon>Pezizomycotina</taxon>
        <taxon>Sordariomycetes</taxon>
        <taxon>Hypocreomycetidae</taxon>
        <taxon>Hypocreales</taxon>
        <taxon>Nectriaceae</taxon>
        <taxon>Fusarium</taxon>
        <taxon>Fusarium fujikuroi species complex</taxon>
    </lineage>
</organism>
<evidence type="ECO:0000313" key="1">
    <source>
        <dbReference type="EMBL" id="CZR33677.1"/>
    </source>
</evidence>
<comment type="caution">
    <text evidence="1">The sequence shown here is derived from an EMBL/GenBank/DDBJ whole genome shotgun (WGS) entry which is preliminary data.</text>
</comment>
<dbReference type="VEuPathDB" id="FungiDB:FPRO_01633"/>